<accession>A7ANA3</accession>
<dbReference type="KEGG" id="bbo:BBOV_III004740"/>
<dbReference type="AlphaFoldDB" id="A7ANA3"/>
<proteinExistence type="predicted"/>
<dbReference type="VEuPathDB" id="PiroplasmaDB:BBOV_III004740"/>
<dbReference type="Proteomes" id="UP000002173">
    <property type="component" value="Unassembled WGS sequence"/>
</dbReference>
<gene>
    <name evidence="1" type="ORF">BBOV_III004740</name>
</gene>
<dbReference type="OMA" id="QHVFKWG"/>
<evidence type="ECO:0000313" key="2">
    <source>
        <dbReference type="Proteomes" id="UP000002173"/>
    </source>
</evidence>
<organism evidence="1 2">
    <name type="scientific">Babesia bovis</name>
    <dbReference type="NCBI Taxonomy" id="5865"/>
    <lineage>
        <taxon>Eukaryota</taxon>
        <taxon>Sar</taxon>
        <taxon>Alveolata</taxon>
        <taxon>Apicomplexa</taxon>
        <taxon>Aconoidasida</taxon>
        <taxon>Piroplasmida</taxon>
        <taxon>Babesiidae</taxon>
        <taxon>Babesia</taxon>
    </lineage>
</organism>
<dbReference type="InParanoid" id="A7ANA3"/>
<keyword evidence="2" id="KW-1185">Reference proteome</keyword>
<dbReference type="GeneID" id="5479854"/>
<comment type="caution">
    <text evidence="1">The sequence shown here is derived from an EMBL/GenBank/DDBJ whole genome shotgun (WGS) entry which is preliminary data.</text>
</comment>
<reference evidence="1 2" key="1">
    <citation type="journal article" date="2007" name="PLoS Pathog.">
        <title>Genome sequence of Babesia bovis and comparative analysis of apicomplexan hemoprotozoa.</title>
        <authorList>
            <person name="Brayton K.A."/>
            <person name="Lau A.O.T."/>
            <person name="Herndon D.R."/>
            <person name="Hannick L."/>
            <person name="Kappmeyer L.S."/>
            <person name="Berens S.J."/>
            <person name="Bidwell S.L."/>
            <person name="Brown W.C."/>
            <person name="Crabtree J."/>
            <person name="Fadrosh D."/>
            <person name="Feldblum T."/>
            <person name="Forberger H.A."/>
            <person name="Haas B.J."/>
            <person name="Howell J.M."/>
            <person name="Khouri H."/>
            <person name="Koo H."/>
            <person name="Mann D.J."/>
            <person name="Norimine J."/>
            <person name="Paulsen I.T."/>
            <person name="Radune D."/>
            <person name="Ren Q."/>
            <person name="Smith R.K. Jr."/>
            <person name="Suarez C.E."/>
            <person name="White O."/>
            <person name="Wortman J.R."/>
            <person name="Knowles D.P. Jr."/>
            <person name="McElwain T.F."/>
            <person name="Nene V.M."/>
        </authorList>
    </citation>
    <scope>NUCLEOTIDE SEQUENCE [LARGE SCALE GENOMIC DNA]</scope>
    <source>
        <strain evidence="1">T2Bo</strain>
    </source>
</reference>
<name>A7ANA3_BABBO</name>
<protein>
    <submittedName>
        <fullName evidence="1">Uncharacterized protein</fullName>
    </submittedName>
</protein>
<reference evidence="2" key="2">
    <citation type="journal article" date="2020" name="Data Brief">
        <title>Transcriptome dataset of Babesia bovis life stages within vertebrate and invertebrate hosts.</title>
        <authorList>
            <person name="Ueti M.W."/>
            <person name="Johnson W.C."/>
            <person name="Kappmeyer L.S."/>
            <person name="Herndon D.R."/>
            <person name="Mousel M.R."/>
            <person name="Reif K.E."/>
            <person name="Taus N.S."/>
            <person name="Ifeonu O.O."/>
            <person name="Silva J.C."/>
            <person name="Suarez C.E."/>
            <person name="Brayton K.A."/>
        </authorList>
    </citation>
    <scope>NUCLEOTIDE SEQUENCE [LARGE SCALE GENOMIC DNA]</scope>
</reference>
<dbReference type="FunCoup" id="A7ANA3">
    <property type="interactions" value="5"/>
</dbReference>
<dbReference type="eggNOG" id="ENOG502SQDD">
    <property type="taxonomic scope" value="Eukaryota"/>
</dbReference>
<reference evidence="2" key="3">
    <citation type="journal article" date="2021" name="Int. J. Parasitol.">
        <title>Comparative analysis of gene expression between Babesia bovis blood stages and kinetes allowed by improved genome annotation.</title>
        <authorList>
            <person name="Ueti M.W."/>
            <person name="Johnson W.C."/>
            <person name="Kappmeyer L.S."/>
            <person name="Herndon D.R."/>
            <person name="Mousel M.R."/>
            <person name="Reif K.E."/>
            <person name="Taus N.S."/>
            <person name="Ifeonu O.O."/>
            <person name="Silva J.C."/>
            <person name="Suarez C.E."/>
            <person name="Brayton K.A."/>
        </authorList>
    </citation>
    <scope>NUCLEOTIDE SEQUENCE [LARGE SCALE GENOMIC DNA]</scope>
</reference>
<sequence>MPTVVLPTATRLYTNSVLSRLIAYPYRRRHLCSLPRNNNELGIATTRPKLVHHVFRWGIGNAFRAQSKNRYRPTYAERNTPACIREDYFQCDAKFDLCKITYDTLNEQWEVLWTECGKLNGKPFPIKKFGIDASKQAALEFAAELDEHLKTTGGNSLDYTSGPGLTFDHTLHCWVALGNVGRRRVARAYSADYHGFDAARRRAYRFAKHSTS</sequence>
<dbReference type="RefSeq" id="XP_001611605.1">
    <property type="nucleotide sequence ID" value="XM_001611555.1"/>
</dbReference>
<dbReference type="Gene3D" id="1.20.5.2050">
    <property type="match status" value="1"/>
</dbReference>
<evidence type="ECO:0000313" key="1">
    <source>
        <dbReference type="EMBL" id="EDO08037.1"/>
    </source>
</evidence>
<dbReference type="EMBL" id="AAXT01000001">
    <property type="protein sequence ID" value="EDO08037.1"/>
    <property type="molecule type" value="Genomic_DNA"/>
</dbReference>